<comment type="function">
    <text evidence="1">Key component of the cytosolic iron-sulfur protein assembly (CIA) complex, a multiprotein complex that mediates the incorporation of iron-sulfur cluster into apoproteins specifically involved in DNA metabolism and genomic integrity. In the CIA complex, MMS19 acts as an adapter between early-acting CIA components and a subset of cellular target iron-sulfur proteins.</text>
</comment>
<protein>
    <recommendedName>
        <fullName evidence="1">MMS19 nucleotide excision repair protein</fullName>
    </recommendedName>
</protein>
<evidence type="ECO:0000313" key="3">
    <source>
        <dbReference type="EMBL" id="MBX34703.1"/>
    </source>
</evidence>
<evidence type="ECO:0000256" key="1">
    <source>
        <dbReference type="RuleBase" id="RU367072"/>
    </source>
</evidence>
<dbReference type="GO" id="GO:0051604">
    <property type="term" value="P:protein maturation"/>
    <property type="evidence" value="ECO:0007669"/>
    <property type="project" value="UniProtKB-UniRule"/>
</dbReference>
<reference evidence="3" key="1">
    <citation type="submission" date="2018-02" db="EMBL/GenBank/DDBJ databases">
        <title>Rhizophora mucronata_Transcriptome.</title>
        <authorList>
            <person name="Meera S.P."/>
            <person name="Sreeshan A."/>
            <person name="Augustine A."/>
        </authorList>
    </citation>
    <scope>NUCLEOTIDE SEQUENCE</scope>
    <source>
        <tissue evidence="3">Leaf</tissue>
    </source>
</reference>
<name>A0A2P2MWV7_RHIMU</name>
<dbReference type="GO" id="GO:0006281">
    <property type="term" value="P:DNA repair"/>
    <property type="evidence" value="ECO:0007669"/>
    <property type="project" value="UniProtKB-UniRule"/>
</dbReference>
<dbReference type="AlphaFoldDB" id="A0A2P2MWV7"/>
<keyword evidence="1" id="KW-0234">DNA repair</keyword>
<dbReference type="PANTHER" id="PTHR12891:SF0">
    <property type="entry name" value="MMS19 NUCLEOTIDE EXCISION REPAIR PROTEIN HOMOLOG"/>
    <property type="match status" value="1"/>
</dbReference>
<dbReference type="GO" id="GO:0016226">
    <property type="term" value="P:iron-sulfur cluster assembly"/>
    <property type="evidence" value="ECO:0007669"/>
    <property type="project" value="UniProtKB-UniRule"/>
</dbReference>
<dbReference type="GO" id="GO:0097361">
    <property type="term" value="C:cytosolic [4Fe-4S] assembly targeting complex"/>
    <property type="evidence" value="ECO:0007669"/>
    <property type="project" value="UniProtKB-UniRule"/>
</dbReference>
<dbReference type="EMBL" id="GGEC01054219">
    <property type="protein sequence ID" value="MBX34703.1"/>
    <property type="molecule type" value="Transcribed_RNA"/>
</dbReference>
<dbReference type="InterPro" id="IPR024687">
    <property type="entry name" value="MMS19_C"/>
</dbReference>
<dbReference type="InterPro" id="IPR039920">
    <property type="entry name" value="MMS19"/>
</dbReference>
<proteinExistence type="inferred from homology"/>
<feature type="domain" description="MMS19 C-terminal" evidence="2">
    <location>
        <begin position="110"/>
        <end position="281"/>
    </location>
</feature>
<comment type="subcellular location">
    <subcellularLocation>
        <location evidence="1">Nucleus</location>
    </subcellularLocation>
</comment>
<dbReference type="GO" id="GO:0005634">
    <property type="term" value="C:nucleus"/>
    <property type="evidence" value="ECO:0007669"/>
    <property type="project" value="UniProtKB-SubCell"/>
</dbReference>
<keyword evidence="1" id="KW-0539">Nucleus</keyword>
<organism evidence="3">
    <name type="scientific">Rhizophora mucronata</name>
    <name type="common">Asiatic mangrove</name>
    <dbReference type="NCBI Taxonomy" id="61149"/>
    <lineage>
        <taxon>Eukaryota</taxon>
        <taxon>Viridiplantae</taxon>
        <taxon>Streptophyta</taxon>
        <taxon>Embryophyta</taxon>
        <taxon>Tracheophyta</taxon>
        <taxon>Spermatophyta</taxon>
        <taxon>Magnoliopsida</taxon>
        <taxon>eudicotyledons</taxon>
        <taxon>Gunneridae</taxon>
        <taxon>Pentapetalae</taxon>
        <taxon>rosids</taxon>
        <taxon>fabids</taxon>
        <taxon>Malpighiales</taxon>
        <taxon>Rhizophoraceae</taxon>
        <taxon>Rhizophora</taxon>
    </lineage>
</organism>
<dbReference type="Pfam" id="PF12460">
    <property type="entry name" value="MMS19_C"/>
    <property type="match status" value="1"/>
</dbReference>
<comment type="similarity">
    <text evidence="1">Belongs to the MET18/MMS19 family.</text>
</comment>
<accession>A0A2P2MWV7</accession>
<evidence type="ECO:0000259" key="2">
    <source>
        <dbReference type="Pfam" id="PF12460"/>
    </source>
</evidence>
<keyword evidence="1" id="KW-0227">DNA damage</keyword>
<sequence>MMRVMKFAVACCCKESQNLMVDKAHGVLSSTTSLMQKGSLCTVPGQVEGLMPSLAWSSLRNKLNLKSNGPERSVGCNFDEAVDMILSTNECRSFDSNPSGRTSTGNEISLTNIYQDATNSALLQNNVIVGLAWIGKGLLMRGHEKVNDITMVLLGCILSSGKMDSLSQQASIKKSTEHTVHISVMKCAADAFQIFMSDSELCLNRQFHATIKPLYKQRFFSTMMPILQPLIIKSNSSFSRSLLIQAFVHIISNTPLIAILSDAKKLIPVLLEGLTLLSKGVSDKDTLYNLPLLLSGILTAKNAYSRHSNPVSCCHIRAAS</sequence>
<dbReference type="PANTHER" id="PTHR12891">
    <property type="entry name" value="DNA REPAIR/TRANSCRIPTION PROTEIN MET18/MMS19"/>
    <property type="match status" value="1"/>
</dbReference>